<reference evidence="3" key="1">
    <citation type="submission" date="2016-10" db="EMBL/GenBank/DDBJ databases">
        <authorList>
            <person name="Varghese N."/>
            <person name="Submissions S."/>
        </authorList>
    </citation>
    <scope>NUCLEOTIDE SEQUENCE [LARGE SCALE GENOMIC DNA]</scope>
    <source>
        <strain evidence="3">DSM 26921</strain>
    </source>
</reference>
<sequence>MLNITIGYGFCLLTAMIVIAGDYILKVAADGDMALNSRHVIAGGALYASSAILWYFSMRYVTLAQAGVAFSMITLLALCVIGAAMFGERFQAREFAGIACALAAMVLLIRVA</sequence>
<keyword evidence="1" id="KW-0472">Membrane</keyword>
<feature type="transmembrane region" description="Helical" evidence="1">
    <location>
        <begin position="95"/>
        <end position="111"/>
    </location>
</feature>
<keyword evidence="3" id="KW-1185">Reference proteome</keyword>
<dbReference type="InterPro" id="IPR037185">
    <property type="entry name" value="EmrE-like"/>
</dbReference>
<evidence type="ECO:0000313" key="3">
    <source>
        <dbReference type="Proteomes" id="UP000199658"/>
    </source>
</evidence>
<keyword evidence="1" id="KW-0812">Transmembrane</keyword>
<evidence type="ECO:0000256" key="1">
    <source>
        <dbReference type="SAM" id="Phobius"/>
    </source>
</evidence>
<keyword evidence="1" id="KW-1133">Transmembrane helix</keyword>
<feature type="transmembrane region" description="Helical" evidence="1">
    <location>
        <begin position="63"/>
        <end position="83"/>
    </location>
</feature>
<evidence type="ECO:0000313" key="2">
    <source>
        <dbReference type="EMBL" id="SFR38110.1"/>
    </source>
</evidence>
<dbReference type="EMBL" id="FOYO01000001">
    <property type="protein sequence ID" value="SFR38110.1"/>
    <property type="molecule type" value="Genomic_DNA"/>
</dbReference>
<dbReference type="Gene3D" id="1.10.3730.20">
    <property type="match status" value="1"/>
</dbReference>
<feature type="transmembrane region" description="Helical" evidence="1">
    <location>
        <begin position="37"/>
        <end position="57"/>
    </location>
</feature>
<dbReference type="Proteomes" id="UP000199658">
    <property type="component" value="Unassembled WGS sequence"/>
</dbReference>
<dbReference type="RefSeq" id="WP_090213285.1">
    <property type="nucleotide sequence ID" value="NZ_FOYO01000001.1"/>
</dbReference>
<feature type="transmembrane region" description="Helical" evidence="1">
    <location>
        <begin position="6"/>
        <end position="25"/>
    </location>
</feature>
<proteinExistence type="predicted"/>
<accession>A0A1I6G7J4</accession>
<protein>
    <submittedName>
        <fullName evidence="2">Undecaprenyl phosphate-alpha-L-ara4N flippase subunit ArnF</fullName>
    </submittedName>
</protein>
<organism evidence="2 3">
    <name type="scientific">Litoreibacter janthinus</name>
    <dbReference type="NCBI Taxonomy" id="670154"/>
    <lineage>
        <taxon>Bacteria</taxon>
        <taxon>Pseudomonadati</taxon>
        <taxon>Pseudomonadota</taxon>
        <taxon>Alphaproteobacteria</taxon>
        <taxon>Rhodobacterales</taxon>
        <taxon>Roseobacteraceae</taxon>
        <taxon>Litoreibacter</taxon>
    </lineage>
</organism>
<dbReference type="SUPFAM" id="SSF103481">
    <property type="entry name" value="Multidrug resistance efflux transporter EmrE"/>
    <property type="match status" value="1"/>
</dbReference>
<dbReference type="OrthoDB" id="7874882at2"/>
<dbReference type="AlphaFoldDB" id="A0A1I6G7J4"/>
<gene>
    <name evidence="2" type="ORF">SAMN04488002_1010</name>
</gene>
<name>A0A1I6G7J4_9RHOB</name>